<dbReference type="EMBL" id="CAESGF010000001">
    <property type="protein sequence ID" value="CAB4362298.1"/>
    <property type="molecule type" value="Genomic_DNA"/>
</dbReference>
<gene>
    <name evidence="3" type="ORF">UFOPK2656_00921</name>
    <name evidence="4" type="ORF">UFOPK3099_02009</name>
    <name evidence="5" type="ORF">UFOPK3267_02607</name>
    <name evidence="6" type="ORF">UFOPK3651_00504</name>
    <name evidence="7" type="ORF">UFOPK3931_03159</name>
    <name evidence="2" type="ORF">UFOPK4189_00071</name>
</gene>
<accession>A0A6J6A1Y6</accession>
<dbReference type="Pfam" id="PF00144">
    <property type="entry name" value="Beta-lactamase"/>
    <property type="match status" value="1"/>
</dbReference>
<dbReference type="PANTHER" id="PTHR43283">
    <property type="entry name" value="BETA-LACTAMASE-RELATED"/>
    <property type="match status" value="1"/>
</dbReference>
<evidence type="ECO:0000313" key="3">
    <source>
        <dbReference type="EMBL" id="CAB4715056.1"/>
    </source>
</evidence>
<name>A0A6J6A1Y6_9ZZZZ</name>
<dbReference type="SUPFAM" id="SSF56601">
    <property type="entry name" value="beta-lactamase/transpeptidase-like"/>
    <property type="match status" value="1"/>
</dbReference>
<evidence type="ECO:0000313" key="2">
    <source>
        <dbReference type="EMBL" id="CAB4362298.1"/>
    </source>
</evidence>
<proteinExistence type="predicted"/>
<feature type="domain" description="Beta-lactamase-related" evidence="1">
    <location>
        <begin position="32"/>
        <end position="254"/>
    </location>
</feature>
<evidence type="ECO:0000259" key="1">
    <source>
        <dbReference type="Pfam" id="PF00144"/>
    </source>
</evidence>
<evidence type="ECO:0000313" key="4">
    <source>
        <dbReference type="EMBL" id="CAB4830245.1"/>
    </source>
</evidence>
<dbReference type="InterPro" id="IPR001466">
    <property type="entry name" value="Beta-lactam-related"/>
</dbReference>
<dbReference type="InterPro" id="IPR050789">
    <property type="entry name" value="Diverse_Enzym_Activities"/>
</dbReference>
<sequence>MRALALTAAWPVPHVAAAAVLPDGSIATIGDASRPYRIASVAKMLVGWTVLVAVEEGTVHLDQPAGQNGCTLRHLLAHTGGYPFSGTTPIASPGLRRNYSNTGIEMAAEVVAEAAGMPYAEYQYEAVLEPLGMTATIVHGSPAHEVSSTVDDLVRFVHELRSPTLLSAESALAYRSVQFPGLPGLVPGVGRYADCPWGLATEIRGEKDPHWTGRRNSPGTFGHFGGSGTLLWVDTGAHVACLALTDRAFDEWSAEALVRWPELADAVLDEVAATRGAA</sequence>
<dbReference type="EMBL" id="CAFBIY010000197">
    <property type="protein sequence ID" value="CAB4853083.1"/>
    <property type="molecule type" value="Genomic_DNA"/>
</dbReference>
<evidence type="ECO:0000313" key="5">
    <source>
        <dbReference type="EMBL" id="CAB4853083.1"/>
    </source>
</evidence>
<dbReference type="AlphaFoldDB" id="A0A6J6A1Y6"/>
<dbReference type="PANTHER" id="PTHR43283:SF15">
    <property type="entry name" value="CONSERVED PROTEIN"/>
    <property type="match status" value="1"/>
</dbReference>
<organism evidence="2">
    <name type="scientific">freshwater metagenome</name>
    <dbReference type="NCBI Taxonomy" id="449393"/>
    <lineage>
        <taxon>unclassified sequences</taxon>
        <taxon>metagenomes</taxon>
        <taxon>ecological metagenomes</taxon>
    </lineage>
</organism>
<dbReference type="Gene3D" id="3.40.710.10">
    <property type="entry name" value="DD-peptidase/beta-lactamase superfamily"/>
    <property type="match status" value="1"/>
</dbReference>
<dbReference type="EMBL" id="CAEZYF010000004">
    <property type="protein sequence ID" value="CAB4715056.1"/>
    <property type="molecule type" value="Genomic_DNA"/>
</dbReference>
<dbReference type="EMBL" id="CAFBOL010000142">
    <property type="protein sequence ID" value="CAB5017427.1"/>
    <property type="molecule type" value="Genomic_DNA"/>
</dbReference>
<evidence type="ECO:0000313" key="6">
    <source>
        <dbReference type="EMBL" id="CAB4915506.1"/>
    </source>
</evidence>
<evidence type="ECO:0000313" key="7">
    <source>
        <dbReference type="EMBL" id="CAB5017427.1"/>
    </source>
</evidence>
<protein>
    <submittedName>
        <fullName evidence="2">Unannotated protein</fullName>
    </submittedName>
</protein>
<dbReference type="InterPro" id="IPR012338">
    <property type="entry name" value="Beta-lactam/transpept-like"/>
</dbReference>
<dbReference type="EMBL" id="CAFBMT010000002">
    <property type="protein sequence ID" value="CAB4915506.1"/>
    <property type="molecule type" value="Genomic_DNA"/>
</dbReference>
<reference evidence="2" key="1">
    <citation type="submission" date="2020-05" db="EMBL/GenBank/DDBJ databases">
        <authorList>
            <person name="Chiriac C."/>
            <person name="Salcher M."/>
            <person name="Ghai R."/>
            <person name="Kavagutti S V."/>
        </authorList>
    </citation>
    <scope>NUCLEOTIDE SEQUENCE</scope>
</reference>
<dbReference type="EMBL" id="CAFAAV010000176">
    <property type="protein sequence ID" value="CAB4830245.1"/>
    <property type="molecule type" value="Genomic_DNA"/>
</dbReference>